<reference evidence="3 4" key="1">
    <citation type="submission" date="2018-01" db="EMBL/GenBank/DDBJ databases">
        <title>Superficieibacter electus gen. nov., sp. nov., an extended-spectrum beta-lactamase possessing member of the Enterobacteriaceae family, isolated from intensive care unit surfaces.</title>
        <authorList>
            <person name="Potter R.F."/>
            <person name="D'Souza A.W."/>
        </authorList>
    </citation>
    <scope>NUCLEOTIDE SEQUENCE [LARGE SCALE GENOMIC DNA]</scope>
    <source>
        <strain evidence="2 4">BP-1</strain>
        <strain evidence="1 3">BP-2</strain>
    </source>
</reference>
<dbReference type="AlphaFoldDB" id="A0A2P5GRR3"/>
<accession>A0A2P5GRR3</accession>
<dbReference type="Proteomes" id="UP000247005">
    <property type="component" value="Unassembled WGS sequence"/>
</dbReference>
<evidence type="ECO:0000313" key="4">
    <source>
        <dbReference type="Proteomes" id="UP000247005"/>
    </source>
</evidence>
<gene>
    <name evidence="2" type="ORF">CHU32_09145</name>
    <name evidence="1" type="ORF">CHU33_07600</name>
</gene>
<evidence type="ECO:0008006" key="5">
    <source>
        <dbReference type="Google" id="ProtNLM"/>
    </source>
</evidence>
<name>A0A2P5GRR3_9ENTR</name>
<comment type="caution">
    <text evidence="2">The sequence shown here is derived from an EMBL/GenBank/DDBJ whole genome shotgun (WGS) entry which is preliminary data.</text>
</comment>
<dbReference type="Pfam" id="PF14119">
    <property type="entry name" value="DUF4288"/>
    <property type="match status" value="1"/>
</dbReference>
<sequence>MVWYVAHAVFSVRLKRGQRKKLLIKENLYLLEADPGEDALEKAIAIAKANLVDDDSETLDRQPCVTRFEGIRKIISISNPIERDDLTQDDDPPVSGSELTYEHLLLSEEQLKRYLRGERVNTYCLNR</sequence>
<evidence type="ECO:0000313" key="2">
    <source>
        <dbReference type="EMBL" id="POP49261.1"/>
    </source>
</evidence>
<dbReference type="EMBL" id="PQGD01000006">
    <property type="protein sequence ID" value="POP49261.1"/>
    <property type="molecule type" value="Genomic_DNA"/>
</dbReference>
<dbReference type="EMBL" id="PQGE01000005">
    <property type="protein sequence ID" value="POP45954.1"/>
    <property type="molecule type" value="Genomic_DNA"/>
</dbReference>
<keyword evidence="3" id="KW-1185">Reference proteome</keyword>
<protein>
    <recommendedName>
        <fullName evidence="5">DUF4288 domain-containing protein</fullName>
    </recommendedName>
</protein>
<dbReference type="InterPro" id="IPR025630">
    <property type="entry name" value="DUF4288"/>
</dbReference>
<dbReference type="RefSeq" id="WP_103675478.1">
    <property type="nucleotide sequence ID" value="NZ_PQGD01000006.1"/>
</dbReference>
<evidence type="ECO:0000313" key="3">
    <source>
        <dbReference type="Proteomes" id="UP000237073"/>
    </source>
</evidence>
<dbReference type="OrthoDB" id="6638642at2"/>
<proteinExistence type="predicted"/>
<dbReference type="Proteomes" id="UP000237073">
    <property type="component" value="Unassembled WGS sequence"/>
</dbReference>
<organism evidence="2 4">
    <name type="scientific">Superficieibacter electus</name>
    <dbReference type="NCBI Taxonomy" id="2022662"/>
    <lineage>
        <taxon>Bacteria</taxon>
        <taxon>Pseudomonadati</taxon>
        <taxon>Pseudomonadota</taxon>
        <taxon>Gammaproteobacteria</taxon>
        <taxon>Enterobacterales</taxon>
        <taxon>Enterobacteriaceae</taxon>
        <taxon>Superficieibacter</taxon>
    </lineage>
</organism>
<evidence type="ECO:0000313" key="1">
    <source>
        <dbReference type="EMBL" id="POP45954.1"/>
    </source>
</evidence>